<keyword evidence="2" id="KW-1185">Reference proteome</keyword>
<dbReference type="RefSeq" id="WP_275649797.1">
    <property type="nucleotide sequence ID" value="NZ_JARFVA010000003.1"/>
</dbReference>
<dbReference type="Proteomes" id="UP001217083">
    <property type="component" value="Unassembled WGS sequence"/>
</dbReference>
<organism evidence="1 2">
    <name type="scientific">Flagellimonas okinawensis</name>
    <dbReference type="NCBI Taxonomy" id="3031324"/>
    <lineage>
        <taxon>Bacteria</taxon>
        <taxon>Pseudomonadati</taxon>
        <taxon>Bacteroidota</taxon>
        <taxon>Flavobacteriia</taxon>
        <taxon>Flavobacteriales</taxon>
        <taxon>Flavobacteriaceae</taxon>
        <taxon>Flagellimonas</taxon>
    </lineage>
</organism>
<gene>
    <name evidence="1" type="ORF">PY091_11485</name>
</gene>
<comment type="caution">
    <text evidence="1">The sequence shown here is derived from an EMBL/GenBank/DDBJ whole genome shotgun (WGS) entry which is preliminary data.</text>
</comment>
<reference evidence="1 2" key="1">
    <citation type="submission" date="2023-03" db="EMBL/GenBank/DDBJ databases">
        <title>Muricauda XX sp. nov. and Muricauda XXX sp. nov., two novel species isolated from Okinawa Trough.</title>
        <authorList>
            <person name="Cao W."/>
            <person name="Deng X."/>
        </authorList>
    </citation>
    <scope>NUCLEOTIDE SEQUENCE [LARGE SCALE GENOMIC DNA]</scope>
    <source>
        <strain evidence="1 2">81s02</strain>
    </source>
</reference>
<name>A0ABT5XPL3_9FLAO</name>
<accession>A0ABT5XPL3</accession>
<proteinExistence type="predicted"/>
<evidence type="ECO:0000313" key="2">
    <source>
        <dbReference type="Proteomes" id="UP001217083"/>
    </source>
</evidence>
<evidence type="ECO:0000313" key="1">
    <source>
        <dbReference type="EMBL" id="MDF0707841.1"/>
    </source>
</evidence>
<sequence length="203" mass="23863">MGEQNMELYNGPIFRERLSTASTTHPFFLQSDFTEADFVFDGQPYFGQNVKYHVHLDELLATPKYRPTGLLVRLVKNKVEEFTIEGHRFIKLDVNIEGAEQYGYVEVLESSGENLLLKKYTKKRVETRKESQVVIEYEDTVDYILLYQGVLEDANSRGNWNSIFTEKKKDLRSFFKENRIAYRTDKDTFFKLLFNKLVNSVQI</sequence>
<protein>
    <submittedName>
        <fullName evidence="1">Uncharacterized protein</fullName>
    </submittedName>
</protein>
<dbReference type="EMBL" id="JARFVA010000003">
    <property type="protein sequence ID" value="MDF0707841.1"/>
    <property type="molecule type" value="Genomic_DNA"/>
</dbReference>